<feature type="compositionally biased region" description="Basic and acidic residues" evidence="7">
    <location>
        <begin position="72"/>
        <end position="83"/>
    </location>
</feature>
<keyword evidence="4" id="KW-0256">Endoplasmic reticulum</keyword>
<evidence type="ECO:0000256" key="8">
    <source>
        <dbReference type="SAM" id="Phobius"/>
    </source>
</evidence>
<evidence type="ECO:0000256" key="4">
    <source>
        <dbReference type="ARBA" id="ARBA00022824"/>
    </source>
</evidence>
<comment type="subcellular location">
    <subcellularLocation>
        <location evidence="1">Endoplasmic reticulum membrane</location>
        <topology evidence="1">Multi-pass membrane protein</topology>
    </subcellularLocation>
</comment>
<dbReference type="VEuPathDB" id="TrichDB:TVAG_177430"/>
<dbReference type="InterPro" id="IPR009542">
    <property type="entry name" value="Spc1/SPCS1"/>
</dbReference>
<dbReference type="EMBL" id="DS113890">
    <property type="protein sequence ID" value="EAX93835.1"/>
    <property type="molecule type" value="Genomic_DNA"/>
</dbReference>
<evidence type="ECO:0000256" key="7">
    <source>
        <dbReference type="SAM" id="MobiDB-lite"/>
    </source>
</evidence>
<name>A2FMN5_TRIV3</name>
<evidence type="ECO:0000256" key="5">
    <source>
        <dbReference type="ARBA" id="ARBA00022989"/>
    </source>
</evidence>
<evidence type="ECO:0000256" key="3">
    <source>
        <dbReference type="ARBA" id="ARBA00022692"/>
    </source>
</evidence>
<dbReference type="AlphaFoldDB" id="A2FMN5"/>
<keyword evidence="10" id="KW-1185">Reference proteome</keyword>
<comment type="similarity">
    <text evidence="2">Belongs to the SPCS1 family.</text>
</comment>
<organism evidence="9 10">
    <name type="scientific">Trichomonas vaginalis (strain ATCC PRA-98 / G3)</name>
    <dbReference type="NCBI Taxonomy" id="412133"/>
    <lineage>
        <taxon>Eukaryota</taxon>
        <taxon>Metamonada</taxon>
        <taxon>Parabasalia</taxon>
        <taxon>Trichomonadida</taxon>
        <taxon>Trichomonadidae</taxon>
        <taxon>Trichomonas</taxon>
    </lineage>
</organism>
<keyword evidence="3 8" id="KW-0812">Transmembrane</keyword>
<evidence type="ECO:0000256" key="1">
    <source>
        <dbReference type="ARBA" id="ARBA00004477"/>
    </source>
</evidence>
<dbReference type="GO" id="GO:0006465">
    <property type="term" value="P:signal peptide processing"/>
    <property type="evidence" value="ECO:0000318"/>
    <property type="project" value="GO_Central"/>
</dbReference>
<keyword evidence="5 8" id="KW-1133">Transmembrane helix</keyword>
<feature type="transmembrane region" description="Helical" evidence="8">
    <location>
        <begin position="38"/>
        <end position="57"/>
    </location>
</feature>
<accession>A2FMN5</accession>
<dbReference type="InParanoid" id="A2FMN5"/>
<dbReference type="VEuPathDB" id="TrichDB:TVAGG3_1002850"/>
<evidence type="ECO:0008006" key="11">
    <source>
        <dbReference type="Google" id="ProtNLM"/>
    </source>
</evidence>
<dbReference type="RefSeq" id="XP_001306765.1">
    <property type="nucleotide sequence ID" value="XM_001306764.1"/>
</dbReference>
<keyword evidence="6 8" id="KW-0472">Membrane</keyword>
<protein>
    <recommendedName>
        <fullName evidence="11">Signal peptidase complex subunit 1</fullName>
    </recommendedName>
</protein>
<gene>
    <name evidence="9" type="ORF">TVAG_177430</name>
</gene>
<dbReference type="Proteomes" id="UP000001542">
    <property type="component" value="Unassembled WGS sequence"/>
</dbReference>
<evidence type="ECO:0000313" key="10">
    <source>
        <dbReference type="Proteomes" id="UP000001542"/>
    </source>
</evidence>
<dbReference type="GO" id="GO:0045047">
    <property type="term" value="P:protein targeting to ER"/>
    <property type="evidence" value="ECO:0000318"/>
    <property type="project" value="GO_Central"/>
</dbReference>
<evidence type="ECO:0000256" key="6">
    <source>
        <dbReference type="ARBA" id="ARBA00023136"/>
    </source>
</evidence>
<proteinExistence type="inferred from homology"/>
<dbReference type="OrthoDB" id="263893at2759"/>
<evidence type="ECO:0000256" key="2">
    <source>
        <dbReference type="ARBA" id="ARBA00005245"/>
    </source>
</evidence>
<dbReference type="GO" id="GO:0005787">
    <property type="term" value="C:signal peptidase complex"/>
    <property type="evidence" value="ECO:0000318"/>
    <property type="project" value="GO_Central"/>
</dbReference>
<dbReference type="KEGG" id="tva:4751560"/>
<feature type="region of interest" description="Disordered" evidence="7">
    <location>
        <begin position="68"/>
        <end position="91"/>
    </location>
</feature>
<sequence>MVDFQGQSFIFWTSAALLTLSVPIAIIYAFIVDNYLKGLMVIVYLSAGLFIAFVPNWPWLNRNKPNWQPDTAYKDPAQENKKKDLNKRRKN</sequence>
<dbReference type="STRING" id="5722.A2FMN5"/>
<evidence type="ECO:0000313" key="9">
    <source>
        <dbReference type="EMBL" id="EAX93835.1"/>
    </source>
</evidence>
<feature type="transmembrane region" description="Helical" evidence="8">
    <location>
        <begin position="9"/>
        <end position="32"/>
    </location>
</feature>
<reference evidence="9" key="1">
    <citation type="submission" date="2006-10" db="EMBL/GenBank/DDBJ databases">
        <authorList>
            <person name="Amadeo P."/>
            <person name="Zhao Q."/>
            <person name="Wortman J."/>
            <person name="Fraser-Liggett C."/>
            <person name="Carlton J."/>
        </authorList>
    </citation>
    <scope>NUCLEOTIDE SEQUENCE</scope>
    <source>
        <strain evidence="9">G3</strain>
    </source>
</reference>
<reference evidence="9" key="2">
    <citation type="journal article" date="2007" name="Science">
        <title>Draft genome sequence of the sexually transmitted pathogen Trichomonas vaginalis.</title>
        <authorList>
            <person name="Carlton J.M."/>
            <person name="Hirt R.P."/>
            <person name="Silva J.C."/>
            <person name="Delcher A.L."/>
            <person name="Schatz M."/>
            <person name="Zhao Q."/>
            <person name="Wortman J.R."/>
            <person name="Bidwell S.L."/>
            <person name="Alsmark U.C.M."/>
            <person name="Besteiro S."/>
            <person name="Sicheritz-Ponten T."/>
            <person name="Noel C.J."/>
            <person name="Dacks J.B."/>
            <person name="Foster P.G."/>
            <person name="Simillion C."/>
            <person name="Van de Peer Y."/>
            <person name="Miranda-Saavedra D."/>
            <person name="Barton G.J."/>
            <person name="Westrop G.D."/>
            <person name="Mueller S."/>
            <person name="Dessi D."/>
            <person name="Fiori P.L."/>
            <person name="Ren Q."/>
            <person name="Paulsen I."/>
            <person name="Zhang H."/>
            <person name="Bastida-Corcuera F.D."/>
            <person name="Simoes-Barbosa A."/>
            <person name="Brown M.T."/>
            <person name="Hayes R.D."/>
            <person name="Mukherjee M."/>
            <person name="Okumura C.Y."/>
            <person name="Schneider R."/>
            <person name="Smith A.J."/>
            <person name="Vanacova S."/>
            <person name="Villalvazo M."/>
            <person name="Haas B.J."/>
            <person name="Pertea M."/>
            <person name="Feldblyum T.V."/>
            <person name="Utterback T.R."/>
            <person name="Shu C.L."/>
            <person name="Osoegawa K."/>
            <person name="de Jong P.J."/>
            <person name="Hrdy I."/>
            <person name="Horvathova L."/>
            <person name="Zubacova Z."/>
            <person name="Dolezal P."/>
            <person name="Malik S.B."/>
            <person name="Logsdon J.M. Jr."/>
            <person name="Henze K."/>
            <person name="Gupta A."/>
            <person name="Wang C.C."/>
            <person name="Dunne R.L."/>
            <person name="Upcroft J.A."/>
            <person name="Upcroft P."/>
            <person name="White O."/>
            <person name="Salzberg S.L."/>
            <person name="Tang P."/>
            <person name="Chiu C.-H."/>
            <person name="Lee Y.-S."/>
            <person name="Embley T.M."/>
            <person name="Coombs G.H."/>
            <person name="Mottram J.C."/>
            <person name="Tachezy J."/>
            <person name="Fraser-Liggett C.M."/>
            <person name="Johnson P.J."/>
        </authorList>
    </citation>
    <scope>NUCLEOTIDE SEQUENCE [LARGE SCALE GENOMIC DNA]</scope>
    <source>
        <strain evidence="9">G3</strain>
    </source>
</reference>
<dbReference type="Pfam" id="PF06645">
    <property type="entry name" value="SPC12"/>
    <property type="match status" value="1"/>
</dbReference>